<dbReference type="SMART" id="SM00382">
    <property type="entry name" value="AAA"/>
    <property type="match status" value="1"/>
</dbReference>
<evidence type="ECO:0000256" key="5">
    <source>
        <dbReference type="ARBA" id="ARBA00036378"/>
    </source>
</evidence>
<dbReference type="InterPro" id="IPR003593">
    <property type="entry name" value="AAA+_ATPase"/>
</dbReference>
<dbReference type="OrthoDB" id="10251136at2759"/>
<reference evidence="9 10" key="1">
    <citation type="submission" date="2019-07" db="EMBL/GenBank/DDBJ databases">
        <title>Draft genome assembly of a fouling barnacle, Amphibalanus amphitrite (Darwin, 1854): The first reference genome for Thecostraca.</title>
        <authorList>
            <person name="Kim W."/>
        </authorList>
    </citation>
    <scope>NUCLEOTIDE SEQUENCE [LARGE SCALE GENOMIC DNA]</scope>
    <source>
        <strain evidence="9">SNU_AA5</strain>
        <tissue evidence="9">Soma without cirri and trophi</tissue>
    </source>
</reference>
<protein>
    <recommendedName>
        <fullName evidence="6">microtubule-severing ATPase</fullName>
        <ecNumber evidence="6">5.6.1.1</ecNumber>
    </recommendedName>
</protein>
<dbReference type="Gene3D" id="1.10.8.60">
    <property type="match status" value="1"/>
</dbReference>
<evidence type="ECO:0000313" key="9">
    <source>
        <dbReference type="EMBL" id="KAF0308820.1"/>
    </source>
</evidence>
<evidence type="ECO:0000313" key="10">
    <source>
        <dbReference type="Proteomes" id="UP000440578"/>
    </source>
</evidence>
<organism evidence="9 10">
    <name type="scientific">Amphibalanus amphitrite</name>
    <name type="common">Striped barnacle</name>
    <name type="synonym">Balanus amphitrite</name>
    <dbReference type="NCBI Taxonomy" id="1232801"/>
    <lineage>
        <taxon>Eukaryota</taxon>
        <taxon>Metazoa</taxon>
        <taxon>Ecdysozoa</taxon>
        <taxon>Arthropoda</taxon>
        <taxon>Crustacea</taxon>
        <taxon>Multicrustacea</taxon>
        <taxon>Cirripedia</taxon>
        <taxon>Thoracica</taxon>
        <taxon>Thoracicalcarea</taxon>
        <taxon>Balanomorpha</taxon>
        <taxon>Balanoidea</taxon>
        <taxon>Balanidae</taxon>
        <taxon>Amphibalaninae</taxon>
        <taxon>Amphibalanus</taxon>
    </lineage>
</organism>
<dbReference type="Proteomes" id="UP000440578">
    <property type="component" value="Unassembled WGS sequence"/>
</dbReference>
<evidence type="ECO:0000256" key="2">
    <source>
        <dbReference type="ARBA" id="ARBA00022741"/>
    </source>
</evidence>
<dbReference type="GO" id="GO:0000070">
    <property type="term" value="P:mitotic sister chromatid segregation"/>
    <property type="evidence" value="ECO:0007669"/>
    <property type="project" value="UniProtKB-ARBA"/>
</dbReference>
<comment type="caution">
    <text evidence="9">The sequence shown here is derived from an EMBL/GenBank/DDBJ whole genome shotgun (WGS) entry which is preliminary data.</text>
</comment>
<dbReference type="InterPro" id="IPR027417">
    <property type="entry name" value="P-loop_NTPase"/>
</dbReference>
<keyword evidence="2 7" id="KW-0547">Nucleotide-binding</keyword>
<accession>A0A6A4WYN7</accession>
<dbReference type="GO" id="GO:0005524">
    <property type="term" value="F:ATP binding"/>
    <property type="evidence" value="ECO:0007669"/>
    <property type="project" value="UniProtKB-KW"/>
</dbReference>
<dbReference type="GO" id="GO:0051013">
    <property type="term" value="P:microtubule severing"/>
    <property type="evidence" value="ECO:0007669"/>
    <property type="project" value="UniProtKB-ARBA"/>
</dbReference>
<keyword evidence="3 7" id="KW-0067">ATP-binding</keyword>
<keyword evidence="10" id="KW-1185">Reference proteome</keyword>
<keyword evidence="1" id="KW-0493">Microtubule</keyword>
<dbReference type="Gene3D" id="3.40.50.300">
    <property type="entry name" value="P-loop containing nucleotide triphosphate hydrolases"/>
    <property type="match status" value="1"/>
</dbReference>
<dbReference type="GO" id="GO:0031114">
    <property type="term" value="P:regulation of microtubule depolymerization"/>
    <property type="evidence" value="ECO:0007669"/>
    <property type="project" value="UniProtKB-ARBA"/>
</dbReference>
<dbReference type="FunFam" id="3.40.50.300:FF:000093">
    <property type="entry name" value="Fidgetin-like 1"/>
    <property type="match status" value="1"/>
</dbReference>
<evidence type="ECO:0000256" key="3">
    <source>
        <dbReference type="ARBA" id="ARBA00022840"/>
    </source>
</evidence>
<dbReference type="GO" id="GO:0005813">
    <property type="term" value="C:centrosome"/>
    <property type="evidence" value="ECO:0007669"/>
    <property type="project" value="UniProtKB-ARBA"/>
</dbReference>
<dbReference type="Pfam" id="PF00004">
    <property type="entry name" value="AAA"/>
    <property type="match status" value="1"/>
</dbReference>
<evidence type="ECO:0000256" key="1">
    <source>
        <dbReference type="ARBA" id="ARBA00022701"/>
    </source>
</evidence>
<comment type="catalytic activity">
    <reaction evidence="5">
        <text>n ATP + n H2O + a microtubule = n ADP + n phosphate + (n+1) alpha/beta tubulin heterodimers.</text>
        <dbReference type="EC" id="5.6.1.1"/>
    </reaction>
</comment>
<name>A0A6A4WYN7_AMPAM</name>
<evidence type="ECO:0000256" key="4">
    <source>
        <dbReference type="ARBA" id="ARBA00023235"/>
    </source>
</evidence>
<dbReference type="InterPro" id="IPR003959">
    <property type="entry name" value="ATPase_AAA_core"/>
</dbReference>
<dbReference type="SUPFAM" id="SSF52540">
    <property type="entry name" value="P-loop containing nucleoside triphosphate hydrolases"/>
    <property type="match status" value="1"/>
</dbReference>
<dbReference type="PROSITE" id="PS00674">
    <property type="entry name" value="AAA"/>
    <property type="match status" value="1"/>
</dbReference>
<dbReference type="FunFam" id="1.10.8.60:FF:000022">
    <property type="entry name" value="Fidgetin like 1"/>
    <property type="match status" value="1"/>
</dbReference>
<dbReference type="EMBL" id="VIIS01000460">
    <property type="protein sequence ID" value="KAF0308820.1"/>
    <property type="molecule type" value="Genomic_DNA"/>
</dbReference>
<dbReference type="GO" id="GO:0005874">
    <property type="term" value="C:microtubule"/>
    <property type="evidence" value="ECO:0007669"/>
    <property type="project" value="UniProtKB-KW"/>
</dbReference>
<proteinExistence type="inferred from homology"/>
<evidence type="ECO:0000256" key="6">
    <source>
        <dbReference type="ARBA" id="ARBA00038871"/>
    </source>
</evidence>
<dbReference type="EC" id="5.6.1.1" evidence="6"/>
<dbReference type="GO" id="GO:0016887">
    <property type="term" value="F:ATP hydrolysis activity"/>
    <property type="evidence" value="ECO:0007669"/>
    <property type="project" value="InterPro"/>
</dbReference>
<gene>
    <name evidence="9" type="primary">SPAST</name>
    <name evidence="9" type="ORF">FJT64_019991</name>
</gene>
<feature type="domain" description="AAA+ ATPase" evidence="8">
    <location>
        <begin position="30"/>
        <end position="166"/>
    </location>
</feature>
<dbReference type="InterPro" id="IPR050304">
    <property type="entry name" value="MT-severing_AAA_ATPase"/>
</dbReference>
<dbReference type="PANTHER" id="PTHR23074">
    <property type="entry name" value="AAA DOMAIN-CONTAINING"/>
    <property type="match status" value="1"/>
</dbReference>
<dbReference type="InterPro" id="IPR041569">
    <property type="entry name" value="AAA_lid_3"/>
</dbReference>
<evidence type="ECO:0000259" key="8">
    <source>
        <dbReference type="SMART" id="SM00382"/>
    </source>
</evidence>
<dbReference type="Pfam" id="PF17862">
    <property type="entry name" value="AAA_lid_3"/>
    <property type="match status" value="1"/>
</dbReference>
<sequence>MRRQSAKRALQELVILPSVRPELFTGLRAPARGLLLFGPPGNGKTMLARALASEASVTFFSISASSLTSKWHGEGEKLVRALFAVARELQPSIIFMDELDSLLSERREGEHDASRRLKTEFLCQFDGLGTNAEDKILVLGATNRPQELDQAILRRFPKRIYIPLPDREARKALLGRLLSSHGQPLRQGDLQTLAELTDGYSASDIAALARDAALGPIREMDQEQVKSIDPKKLRHINVNDFKDSLKRIRRSVDAQTLAQYEKFEREYGELRA</sequence>
<comment type="similarity">
    <text evidence="7">Belongs to the AAA ATPase family.</text>
</comment>
<dbReference type="InterPro" id="IPR003960">
    <property type="entry name" value="ATPase_AAA_CS"/>
</dbReference>
<dbReference type="AlphaFoldDB" id="A0A6A4WYN7"/>
<dbReference type="PANTHER" id="PTHR23074:SF86">
    <property type="entry name" value="SPASTIN"/>
    <property type="match status" value="1"/>
</dbReference>
<evidence type="ECO:0000256" key="7">
    <source>
        <dbReference type="RuleBase" id="RU003651"/>
    </source>
</evidence>
<keyword evidence="4" id="KW-0413">Isomerase</keyword>
<dbReference type="GO" id="GO:0008568">
    <property type="term" value="F:microtubule severing ATPase activity"/>
    <property type="evidence" value="ECO:0007669"/>
    <property type="project" value="UniProtKB-EC"/>
</dbReference>